<dbReference type="AlphaFoldDB" id="A0AAV2I3S6"/>
<organism evidence="1 2">
    <name type="scientific">Lymnaea stagnalis</name>
    <name type="common">Great pond snail</name>
    <name type="synonym">Helix stagnalis</name>
    <dbReference type="NCBI Taxonomy" id="6523"/>
    <lineage>
        <taxon>Eukaryota</taxon>
        <taxon>Metazoa</taxon>
        <taxon>Spiralia</taxon>
        <taxon>Lophotrochozoa</taxon>
        <taxon>Mollusca</taxon>
        <taxon>Gastropoda</taxon>
        <taxon>Heterobranchia</taxon>
        <taxon>Euthyneura</taxon>
        <taxon>Panpulmonata</taxon>
        <taxon>Hygrophila</taxon>
        <taxon>Lymnaeoidea</taxon>
        <taxon>Lymnaeidae</taxon>
        <taxon>Lymnaea</taxon>
    </lineage>
</organism>
<reference evidence="1 2" key="1">
    <citation type="submission" date="2024-04" db="EMBL/GenBank/DDBJ databases">
        <authorList>
            <consortium name="Genoscope - CEA"/>
            <person name="William W."/>
        </authorList>
    </citation>
    <scope>NUCLEOTIDE SEQUENCE [LARGE SCALE GENOMIC DNA]</scope>
</reference>
<sequence>MLPVVKYSIKFPSLARKPTEGHVRPLSVRNTALSIRRLKYRLQPLKQHAVFGPRLDMSSQNLLKWLRVSGFDVFAADSKIQKWLRLREKLNIDMMVETDQIPKIFRSGYPGGLCGFDREGSAVFYE</sequence>
<comment type="caution">
    <text evidence="1">The sequence shown here is derived from an EMBL/GenBank/DDBJ whole genome shotgun (WGS) entry which is preliminary data.</text>
</comment>
<dbReference type="Proteomes" id="UP001497497">
    <property type="component" value="Unassembled WGS sequence"/>
</dbReference>
<feature type="non-terminal residue" evidence="1">
    <location>
        <position position="126"/>
    </location>
</feature>
<dbReference type="InterPro" id="IPR036273">
    <property type="entry name" value="CRAL/TRIO_N_dom_sf"/>
</dbReference>
<dbReference type="SUPFAM" id="SSF46938">
    <property type="entry name" value="CRAL/TRIO N-terminal domain"/>
    <property type="match status" value="1"/>
</dbReference>
<proteinExistence type="predicted"/>
<evidence type="ECO:0000313" key="1">
    <source>
        <dbReference type="EMBL" id="CAL1539831.1"/>
    </source>
</evidence>
<name>A0AAV2I3S6_LYMST</name>
<evidence type="ECO:0000313" key="2">
    <source>
        <dbReference type="Proteomes" id="UP001497497"/>
    </source>
</evidence>
<accession>A0AAV2I3S6</accession>
<dbReference type="Gene3D" id="3.40.525.10">
    <property type="entry name" value="CRAL-TRIO lipid binding domain"/>
    <property type="match status" value="1"/>
</dbReference>
<dbReference type="InterPro" id="IPR036865">
    <property type="entry name" value="CRAL-TRIO_dom_sf"/>
</dbReference>
<dbReference type="EMBL" id="CAXITT010000357">
    <property type="protein sequence ID" value="CAL1539831.1"/>
    <property type="molecule type" value="Genomic_DNA"/>
</dbReference>
<keyword evidence="2" id="KW-1185">Reference proteome</keyword>
<protein>
    <submittedName>
        <fullName evidence="1">Uncharacterized protein</fullName>
    </submittedName>
</protein>
<gene>
    <name evidence="1" type="ORF">GSLYS_00013564001</name>
</gene>